<dbReference type="InterPro" id="IPR007484">
    <property type="entry name" value="Peptidase_M28"/>
</dbReference>
<dbReference type="PROSITE" id="PS00108">
    <property type="entry name" value="PROTEIN_KINASE_ST"/>
    <property type="match status" value="1"/>
</dbReference>
<evidence type="ECO:0000256" key="7">
    <source>
        <dbReference type="ARBA" id="ARBA00023315"/>
    </source>
</evidence>
<dbReference type="Gene3D" id="3.40.630.10">
    <property type="entry name" value="Zn peptidases"/>
    <property type="match status" value="1"/>
</dbReference>
<dbReference type="InterPro" id="IPR040234">
    <property type="entry name" value="QC/QCL"/>
</dbReference>
<comment type="similarity">
    <text evidence="13">Belongs to the peptidase M28 family.</text>
</comment>
<proteinExistence type="inferred from homology"/>
<dbReference type="FunFam" id="1.10.510.10:FF:000410">
    <property type="entry name" value="Probable PHO85-cyclin-dependent protein kinase"/>
    <property type="match status" value="1"/>
</dbReference>
<keyword evidence="13" id="KW-0479">Metal-binding</keyword>
<dbReference type="CDD" id="cd07836">
    <property type="entry name" value="STKc_Pho85"/>
    <property type="match status" value="1"/>
</dbReference>
<evidence type="ECO:0000256" key="10">
    <source>
        <dbReference type="ARBA" id="ARBA00053974"/>
    </source>
</evidence>
<keyword evidence="4 12" id="KW-0547">Nucleotide-binding</keyword>
<feature type="compositionally biased region" description="Low complexity" evidence="14">
    <location>
        <begin position="725"/>
        <end position="737"/>
    </location>
</feature>
<evidence type="ECO:0000256" key="2">
    <source>
        <dbReference type="ARBA" id="ARBA00022527"/>
    </source>
</evidence>
<evidence type="ECO:0000256" key="4">
    <source>
        <dbReference type="ARBA" id="ARBA00022741"/>
    </source>
</evidence>
<keyword evidence="7" id="KW-0012">Acyltransferase</keyword>
<dbReference type="InterPro" id="IPR017441">
    <property type="entry name" value="Protein_kinase_ATP_BS"/>
</dbReference>
<evidence type="ECO:0000256" key="14">
    <source>
        <dbReference type="SAM" id="MobiDB-lite"/>
    </source>
</evidence>
<dbReference type="AlphaFoldDB" id="A0AAJ0BD29"/>
<dbReference type="Gene3D" id="3.30.200.20">
    <property type="entry name" value="Phosphorylase Kinase, domain 1"/>
    <property type="match status" value="1"/>
</dbReference>
<evidence type="ECO:0000259" key="15">
    <source>
        <dbReference type="PROSITE" id="PS50011"/>
    </source>
</evidence>
<dbReference type="InterPro" id="IPR037457">
    <property type="entry name" value="M28_QC"/>
</dbReference>
<evidence type="ECO:0000313" key="17">
    <source>
        <dbReference type="Proteomes" id="UP001239445"/>
    </source>
</evidence>
<dbReference type="Gene3D" id="1.10.510.10">
    <property type="entry name" value="Transferase(Phosphotransferase) domain 1"/>
    <property type="match status" value="1"/>
</dbReference>
<keyword evidence="13" id="KW-0645">Protease</keyword>
<dbReference type="GO" id="GO:0004693">
    <property type="term" value="F:cyclin-dependent protein serine/threonine kinase activity"/>
    <property type="evidence" value="ECO:0007669"/>
    <property type="project" value="UniProtKB-EC"/>
</dbReference>
<feature type="signal peptide" evidence="13">
    <location>
        <begin position="1"/>
        <end position="27"/>
    </location>
</feature>
<dbReference type="InterPro" id="IPR008271">
    <property type="entry name" value="Ser/Thr_kinase_AS"/>
</dbReference>
<feature type="chain" id="PRO_5042315837" description="Peptide hydrolase" evidence="13">
    <location>
        <begin position="28"/>
        <end position="753"/>
    </location>
</feature>
<keyword evidence="13" id="KW-0862">Zinc</keyword>
<dbReference type="EMBL" id="MU839832">
    <property type="protein sequence ID" value="KAK1756046.1"/>
    <property type="molecule type" value="Genomic_DNA"/>
</dbReference>
<dbReference type="GO" id="GO:0005524">
    <property type="term" value="F:ATP binding"/>
    <property type="evidence" value="ECO:0007669"/>
    <property type="project" value="UniProtKB-UniRule"/>
</dbReference>
<dbReference type="SMART" id="SM00220">
    <property type="entry name" value="S_TKc"/>
    <property type="match status" value="1"/>
</dbReference>
<keyword evidence="3" id="KW-0808">Transferase</keyword>
<dbReference type="GO" id="GO:0008233">
    <property type="term" value="F:peptidase activity"/>
    <property type="evidence" value="ECO:0007669"/>
    <property type="project" value="UniProtKB-KW"/>
</dbReference>
<keyword evidence="17" id="KW-1185">Reference proteome</keyword>
<dbReference type="PANTHER" id="PTHR12283">
    <property type="entry name" value="GLUTAMINYL-PEPTIDE CYCLOTRANSFERASE"/>
    <property type="match status" value="1"/>
</dbReference>
<feature type="domain" description="Protein kinase" evidence="15">
    <location>
        <begin position="433"/>
        <end position="715"/>
    </location>
</feature>
<dbReference type="SUPFAM" id="SSF56112">
    <property type="entry name" value="Protein kinase-like (PK-like)"/>
    <property type="match status" value="1"/>
</dbReference>
<evidence type="ECO:0000256" key="9">
    <source>
        <dbReference type="ARBA" id="ARBA00048367"/>
    </source>
</evidence>
<dbReference type="CDD" id="cd03880">
    <property type="entry name" value="M28_QC_like"/>
    <property type="match status" value="1"/>
</dbReference>
<feature type="region of interest" description="Disordered" evidence="14">
    <location>
        <begin position="719"/>
        <end position="753"/>
    </location>
</feature>
<organism evidence="16 17">
    <name type="scientific">Echria macrotheca</name>
    <dbReference type="NCBI Taxonomy" id="438768"/>
    <lineage>
        <taxon>Eukaryota</taxon>
        <taxon>Fungi</taxon>
        <taxon>Dikarya</taxon>
        <taxon>Ascomycota</taxon>
        <taxon>Pezizomycotina</taxon>
        <taxon>Sordariomycetes</taxon>
        <taxon>Sordariomycetidae</taxon>
        <taxon>Sordariales</taxon>
        <taxon>Schizotheciaceae</taxon>
        <taxon>Echria</taxon>
    </lineage>
</organism>
<evidence type="ECO:0000256" key="11">
    <source>
        <dbReference type="ARBA" id="ARBA00066118"/>
    </source>
</evidence>
<accession>A0AAJ0BD29</accession>
<evidence type="ECO:0000256" key="8">
    <source>
        <dbReference type="ARBA" id="ARBA00047811"/>
    </source>
</evidence>
<dbReference type="PROSITE" id="PS50011">
    <property type="entry name" value="PROTEIN_KINASE_DOM"/>
    <property type="match status" value="1"/>
</dbReference>
<comment type="catalytic activity">
    <reaction evidence="9">
        <text>L-seryl-[protein] + ATP = O-phospho-L-seryl-[protein] + ADP + H(+)</text>
        <dbReference type="Rhea" id="RHEA:17989"/>
        <dbReference type="Rhea" id="RHEA-COMP:9863"/>
        <dbReference type="Rhea" id="RHEA-COMP:11604"/>
        <dbReference type="ChEBI" id="CHEBI:15378"/>
        <dbReference type="ChEBI" id="CHEBI:29999"/>
        <dbReference type="ChEBI" id="CHEBI:30616"/>
        <dbReference type="ChEBI" id="CHEBI:83421"/>
        <dbReference type="ChEBI" id="CHEBI:456216"/>
        <dbReference type="EC" id="2.7.11.22"/>
    </reaction>
</comment>
<keyword evidence="6 12" id="KW-0067">ATP-binding</keyword>
<keyword evidence="13" id="KW-0378">Hydrolase</keyword>
<dbReference type="GO" id="GO:0016603">
    <property type="term" value="F:glutaminyl-peptide cyclotransferase activity"/>
    <property type="evidence" value="ECO:0007669"/>
    <property type="project" value="InterPro"/>
</dbReference>
<dbReference type="EC" id="3.4.-.-" evidence="13"/>
<evidence type="ECO:0000256" key="6">
    <source>
        <dbReference type="ARBA" id="ARBA00022840"/>
    </source>
</evidence>
<dbReference type="PROSITE" id="PS00107">
    <property type="entry name" value="PROTEIN_KINASE_ATP"/>
    <property type="match status" value="1"/>
</dbReference>
<keyword evidence="2" id="KW-0723">Serine/threonine-protein kinase</keyword>
<sequence>MATTNRFGLPLRLALLVLLCVVSVASAYKDLSDNFLRQMPQPSERDFDITDGDLLAPILIPRVPGTPGQTAAQQHFVSFFRKHLPKWQVLWQNSTGKTPATGDREIPFQNLIFRREPPWTKPGQANLLTLVAHYDSKITPTGFIGATDSAAPCAVLLFVARALDKYLTQMHGEMVALGELGGTPAMDMGVQILLLDGEEAFVSWTDTDSLYGARSLAAEWEENSPFPALSNYRNELRQISLFVLLDLLGASDPSIPSYFATTHWAYQKVGTLEGRLRGLGLLESKPRNPFLPEGGKTSAEFGQSYIGDDHEPFMKRGVPILHLIPSPFPSVWHTMNDDGAHLDLATVRDWARIMTAFALERPDVSAPFENLVTAGGLLFNPKYTSRPQPPPVPHFLLYPAPPPDTAKAGVTASSSRANLPREAMDGKRHPSSFQQLEKLGEGTYATVFKGRNRQTGEYVALKEIHLDSEEGTPSTAIREISLMKELKHENIVALHDVIHTENKLMLVFEYMDGDLKKYMDTQGDRGALRPAVVKSFMYQLLKGIDFCHKNRVLHRDLKPQNLLINSKGQLKLGDFGLARAFGIPVNTFSNEVVTLWYRAPDVLLGSRTYNTSIDIWSAGCIMAEMFTGRPLFPGTTNEDQIIRIFRIMGTPTERTWPGLQNFPEYKPTWQMYATQNLATILPQIDATGIDLIQRMLQLRPELRISAHDALQHPWFNDLYQPPQHPHQQPQQAMMQPHRGYQQQVPGQVSYDGY</sequence>
<comment type="similarity">
    <text evidence="1">Belongs to the protein kinase superfamily. CMGC Ser/Thr protein kinase family. CDC2/CDKX subfamily.</text>
</comment>
<dbReference type="GO" id="GO:0006508">
    <property type="term" value="P:proteolysis"/>
    <property type="evidence" value="ECO:0007669"/>
    <property type="project" value="UniProtKB-KW"/>
</dbReference>
<dbReference type="FunFam" id="3.30.200.20:FF:000062">
    <property type="entry name" value="PHO system negative regulator"/>
    <property type="match status" value="1"/>
</dbReference>
<dbReference type="Proteomes" id="UP001239445">
    <property type="component" value="Unassembled WGS sequence"/>
</dbReference>
<keyword evidence="13" id="KW-0732">Signal</keyword>
<evidence type="ECO:0000256" key="13">
    <source>
        <dbReference type="RuleBase" id="RU361240"/>
    </source>
</evidence>
<feature type="binding site" evidence="12">
    <location>
        <position position="462"/>
    </location>
    <ligand>
        <name>ATP</name>
        <dbReference type="ChEBI" id="CHEBI:30616"/>
    </ligand>
</feature>
<comment type="subunit">
    <text evidence="11">Interacts with a number of cyclins.</text>
</comment>
<keyword evidence="5 16" id="KW-0418">Kinase</keyword>
<dbReference type="InterPro" id="IPR000719">
    <property type="entry name" value="Prot_kinase_dom"/>
</dbReference>
<dbReference type="Pfam" id="PF00069">
    <property type="entry name" value="Pkinase"/>
    <property type="match status" value="1"/>
</dbReference>
<evidence type="ECO:0000256" key="5">
    <source>
        <dbReference type="ARBA" id="ARBA00022777"/>
    </source>
</evidence>
<protein>
    <recommendedName>
        <fullName evidence="13">Peptide hydrolase</fullName>
        <ecNumber evidence="13">3.4.-.-</ecNumber>
    </recommendedName>
</protein>
<evidence type="ECO:0000256" key="3">
    <source>
        <dbReference type="ARBA" id="ARBA00022679"/>
    </source>
</evidence>
<dbReference type="SUPFAM" id="SSF53187">
    <property type="entry name" value="Zn-dependent exopeptidases"/>
    <property type="match status" value="1"/>
</dbReference>
<evidence type="ECO:0000256" key="12">
    <source>
        <dbReference type="PROSITE-ProRule" id="PRU10141"/>
    </source>
</evidence>
<dbReference type="GO" id="GO:0008270">
    <property type="term" value="F:zinc ion binding"/>
    <property type="evidence" value="ECO:0007669"/>
    <property type="project" value="TreeGrafter"/>
</dbReference>
<dbReference type="InterPro" id="IPR011009">
    <property type="entry name" value="Kinase-like_dom_sf"/>
</dbReference>
<dbReference type="PANTHER" id="PTHR12283:SF2">
    <property type="entry name" value="PEPTIDE HYDROLASE"/>
    <property type="match status" value="1"/>
</dbReference>
<evidence type="ECO:0000313" key="16">
    <source>
        <dbReference type="EMBL" id="KAK1756046.1"/>
    </source>
</evidence>
<comment type="function">
    <text evidence="10">When phosphate concentrations are high it phosphorylates the PHO4 transcription factor thus establishing repression.</text>
</comment>
<evidence type="ECO:0000256" key="1">
    <source>
        <dbReference type="ARBA" id="ARBA00006485"/>
    </source>
</evidence>
<reference evidence="16" key="1">
    <citation type="submission" date="2023-06" db="EMBL/GenBank/DDBJ databases">
        <title>Genome-scale phylogeny and comparative genomics of the fungal order Sordariales.</title>
        <authorList>
            <consortium name="Lawrence Berkeley National Laboratory"/>
            <person name="Hensen N."/>
            <person name="Bonometti L."/>
            <person name="Westerberg I."/>
            <person name="Brannstrom I.O."/>
            <person name="Guillou S."/>
            <person name="Cros-Aarteil S."/>
            <person name="Calhoun S."/>
            <person name="Haridas S."/>
            <person name="Kuo A."/>
            <person name="Mondo S."/>
            <person name="Pangilinan J."/>
            <person name="Riley R."/>
            <person name="Labutti K."/>
            <person name="Andreopoulos B."/>
            <person name="Lipzen A."/>
            <person name="Chen C."/>
            <person name="Yanf M."/>
            <person name="Daum C."/>
            <person name="Ng V."/>
            <person name="Clum A."/>
            <person name="Steindorff A."/>
            <person name="Ohm R."/>
            <person name="Martin F."/>
            <person name="Silar P."/>
            <person name="Natvig D."/>
            <person name="Lalanne C."/>
            <person name="Gautier V."/>
            <person name="Ament-Velasquez S.L."/>
            <person name="Kruys A."/>
            <person name="Hutchinson M.I."/>
            <person name="Powell A.J."/>
            <person name="Barry K."/>
            <person name="Miller A.N."/>
            <person name="Grigoriev I.V."/>
            <person name="Debuchy R."/>
            <person name="Gladieux P."/>
            <person name="Thoren M.H."/>
            <person name="Johannesson H."/>
        </authorList>
    </citation>
    <scope>NUCLEOTIDE SEQUENCE</scope>
    <source>
        <strain evidence="16">PSN4</strain>
    </source>
</reference>
<dbReference type="Pfam" id="PF04389">
    <property type="entry name" value="Peptidase_M28"/>
    <property type="match status" value="1"/>
</dbReference>
<comment type="catalytic activity">
    <reaction evidence="8">
        <text>L-threonyl-[protein] + ATP = O-phospho-L-threonyl-[protein] + ADP + H(+)</text>
        <dbReference type="Rhea" id="RHEA:46608"/>
        <dbReference type="Rhea" id="RHEA-COMP:11060"/>
        <dbReference type="Rhea" id="RHEA-COMP:11605"/>
        <dbReference type="ChEBI" id="CHEBI:15378"/>
        <dbReference type="ChEBI" id="CHEBI:30013"/>
        <dbReference type="ChEBI" id="CHEBI:30616"/>
        <dbReference type="ChEBI" id="CHEBI:61977"/>
        <dbReference type="ChEBI" id="CHEBI:456216"/>
        <dbReference type="EC" id="2.7.11.22"/>
    </reaction>
</comment>
<comment type="caution">
    <text evidence="16">The sequence shown here is derived from an EMBL/GenBank/DDBJ whole genome shotgun (WGS) entry which is preliminary data.</text>
</comment>
<name>A0AAJ0BD29_9PEZI</name>
<gene>
    <name evidence="16" type="ORF">QBC47DRAFT_422283</name>
</gene>